<dbReference type="InterPro" id="IPR045222">
    <property type="entry name" value="Rpb4-like"/>
</dbReference>
<evidence type="ECO:0000256" key="2">
    <source>
        <dbReference type="ARBA" id="ARBA00023242"/>
    </source>
</evidence>
<dbReference type="InterPro" id="IPR010997">
    <property type="entry name" value="HRDC-like_sf"/>
</dbReference>
<protein>
    <recommendedName>
        <fullName evidence="5">RNA polymerase Rpb4/RPC9 core domain-containing protein</fullName>
    </recommendedName>
</protein>
<evidence type="ECO:0000313" key="7">
    <source>
        <dbReference type="Proteomes" id="UP000799536"/>
    </source>
</evidence>
<evidence type="ECO:0000256" key="4">
    <source>
        <dbReference type="SAM" id="MobiDB-lite"/>
    </source>
</evidence>
<comment type="caution">
    <text evidence="6">The sequence shown here is derived from an EMBL/GenBank/DDBJ whole genome shotgun (WGS) entry which is preliminary data.</text>
</comment>
<evidence type="ECO:0000256" key="3">
    <source>
        <dbReference type="ARBA" id="ARBA00025724"/>
    </source>
</evidence>
<evidence type="ECO:0000259" key="5">
    <source>
        <dbReference type="SMART" id="SM00657"/>
    </source>
</evidence>
<dbReference type="InterPro" id="IPR005574">
    <property type="entry name" value="Rpb4/RPC9"/>
</dbReference>
<organism evidence="6 7">
    <name type="scientific">Delitschia confertaspora ATCC 74209</name>
    <dbReference type="NCBI Taxonomy" id="1513339"/>
    <lineage>
        <taxon>Eukaryota</taxon>
        <taxon>Fungi</taxon>
        <taxon>Dikarya</taxon>
        <taxon>Ascomycota</taxon>
        <taxon>Pezizomycotina</taxon>
        <taxon>Dothideomycetes</taxon>
        <taxon>Pleosporomycetidae</taxon>
        <taxon>Pleosporales</taxon>
        <taxon>Delitschiaceae</taxon>
        <taxon>Delitschia</taxon>
    </lineage>
</organism>
<sequence length="171" mass="19294">MDDGEPTKEPVRHTAPIFRAPKQVSRPKPPREREEMLGPDPFIGVEFQRATAISIAEARTVVESVFRNREQPGNANPLGQGRAHNDSENILKFLHYFDLFSHTKTQEATTSVSILLNAHPEFSTFERAQLGSLNCTSVDEARTLIPSLQDKIDDENLEALLNDIQNLNRQF</sequence>
<dbReference type="SMART" id="SM00657">
    <property type="entry name" value="RPOL4c"/>
    <property type="match status" value="1"/>
</dbReference>
<dbReference type="GO" id="GO:0005634">
    <property type="term" value="C:nucleus"/>
    <property type="evidence" value="ECO:0007669"/>
    <property type="project" value="UniProtKB-SubCell"/>
</dbReference>
<comment type="similarity">
    <text evidence="3">Belongs to the eukaryotic RPB4 RNA polymerase subunit family.</text>
</comment>
<dbReference type="Proteomes" id="UP000799536">
    <property type="component" value="Unassembled WGS sequence"/>
</dbReference>
<dbReference type="SUPFAM" id="SSF47819">
    <property type="entry name" value="HRDC-like"/>
    <property type="match status" value="1"/>
</dbReference>
<keyword evidence="7" id="KW-1185">Reference proteome</keyword>
<dbReference type="Pfam" id="PF03874">
    <property type="entry name" value="RNA_pol_Rpb4"/>
    <property type="match status" value="1"/>
</dbReference>
<dbReference type="EMBL" id="ML994078">
    <property type="protein sequence ID" value="KAF2199395.1"/>
    <property type="molecule type" value="Genomic_DNA"/>
</dbReference>
<dbReference type="InterPro" id="IPR038324">
    <property type="entry name" value="Rpb4/RPC9_sf"/>
</dbReference>
<dbReference type="InterPro" id="IPR006590">
    <property type="entry name" value="RNA_pol_Rpb4/RPC9_core"/>
</dbReference>
<comment type="subcellular location">
    <subcellularLocation>
        <location evidence="1">Nucleus</location>
    </subcellularLocation>
</comment>
<dbReference type="AlphaFoldDB" id="A0A9P4JHU0"/>
<dbReference type="GO" id="GO:0006352">
    <property type="term" value="P:DNA-templated transcription initiation"/>
    <property type="evidence" value="ECO:0007669"/>
    <property type="project" value="InterPro"/>
</dbReference>
<dbReference type="GO" id="GO:0030880">
    <property type="term" value="C:RNA polymerase complex"/>
    <property type="evidence" value="ECO:0007669"/>
    <property type="project" value="InterPro"/>
</dbReference>
<feature type="region of interest" description="Disordered" evidence="4">
    <location>
        <begin position="1"/>
        <end position="38"/>
    </location>
</feature>
<keyword evidence="2" id="KW-0539">Nucleus</keyword>
<dbReference type="OrthoDB" id="2186918at2759"/>
<accession>A0A9P4JHU0</accession>
<evidence type="ECO:0000313" key="6">
    <source>
        <dbReference type="EMBL" id="KAF2199395.1"/>
    </source>
</evidence>
<feature type="domain" description="RNA polymerase Rpb4/RPC9 core" evidence="5">
    <location>
        <begin position="45"/>
        <end position="171"/>
    </location>
</feature>
<dbReference type="GO" id="GO:0000166">
    <property type="term" value="F:nucleotide binding"/>
    <property type="evidence" value="ECO:0007669"/>
    <property type="project" value="InterPro"/>
</dbReference>
<gene>
    <name evidence="6" type="ORF">GQ43DRAFT_398840</name>
</gene>
<dbReference type="PANTHER" id="PTHR21297">
    <property type="entry name" value="DNA-DIRECTED RNA POLYMERASE II"/>
    <property type="match status" value="1"/>
</dbReference>
<proteinExistence type="inferred from homology"/>
<reference evidence="6" key="1">
    <citation type="journal article" date="2020" name="Stud. Mycol.">
        <title>101 Dothideomycetes genomes: a test case for predicting lifestyles and emergence of pathogens.</title>
        <authorList>
            <person name="Haridas S."/>
            <person name="Albert R."/>
            <person name="Binder M."/>
            <person name="Bloem J."/>
            <person name="Labutti K."/>
            <person name="Salamov A."/>
            <person name="Andreopoulos B."/>
            <person name="Baker S."/>
            <person name="Barry K."/>
            <person name="Bills G."/>
            <person name="Bluhm B."/>
            <person name="Cannon C."/>
            <person name="Castanera R."/>
            <person name="Culley D."/>
            <person name="Daum C."/>
            <person name="Ezra D."/>
            <person name="Gonzalez J."/>
            <person name="Henrissat B."/>
            <person name="Kuo A."/>
            <person name="Liang C."/>
            <person name="Lipzen A."/>
            <person name="Lutzoni F."/>
            <person name="Magnuson J."/>
            <person name="Mondo S."/>
            <person name="Nolan M."/>
            <person name="Ohm R."/>
            <person name="Pangilinan J."/>
            <person name="Park H.-J."/>
            <person name="Ramirez L."/>
            <person name="Alfaro M."/>
            <person name="Sun H."/>
            <person name="Tritt A."/>
            <person name="Yoshinaga Y."/>
            <person name="Zwiers L.-H."/>
            <person name="Turgeon B."/>
            <person name="Goodwin S."/>
            <person name="Spatafora J."/>
            <person name="Crous P."/>
            <person name="Grigoriev I."/>
        </authorList>
    </citation>
    <scope>NUCLEOTIDE SEQUENCE</scope>
    <source>
        <strain evidence="6">ATCC 74209</strain>
    </source>
</reference>
<evidence type="ECO:0000256" key="1">
    <source>
        <dbReference type="ARBA" id="ARBA00004123"/>
    </source>
</evidence>
<dbReference type="Gene3D" id="1.20.1250.40">
    <property type="match status" value="1"/>
</dbReference>
<feature type="compositionally biased region" description="Basic and acidic residues" evidence="4">
    <location>
        <begin position="1"/>
        <end position="12"/>
    </location>
</feature>
<name>A0A9P4JHU0_9PLEO</name>